<comment type="caution">
    <text evidence="1">The sequence shown here is derived from an EMBL/GenBank/DDBJ whole genome shotgun (WGS) entry which is preliminary data.</text>
</comment>
<evidence type="ECO:0000313" key="1">
    <source>
        <dbReference type="EMBL" id="EHI56074.1"/>
    </source>
</evidence>
<reference evidence="1 2" key="1">
    <citation type="submission" date="2011-08" db="EMBL/GenBank/DDBJ databases">
        <title>The Genome Sequence of Johnsonella ignava ATCC 51276.</title>
        <authorList>
            <consortium name="The Broad Institute Genome Sequencing Platform"/>
            <person name="Earl A."/>
            <person name="Ward D."/>
            <person name="Feldgarden M."/>
            <person name="Gevers D."/>
            <person name="Izard J."/>
            <person name="Blanton J.M."/>
            <person name="Baranova O.V."/>
            <person name="Dewhirst F.E."/>
            <person name="Young S.K."/>
            <person name="Zeng Q."/>
            <person name="Gargeya S."/>
            <person name="Fitzgerald M."/>
            <person name="Haas B."/>
            <person name="Abouelleil A."/>
            <person name="Alvarado L."/>
            <person name="Arachchi H.M."/>
            <person name="Berlin A."/>
            <person name="Brown A."/>
            <person name="Chapman S.B."/>
            <person name="Chen Z."/>
            <person name="Dunbar C."/>
            <person name="Freedman E."/>
            <person name="Gearin G."/>
            <person name="Gellesch M."/>
            <person name="Goldberg J."/>
            <person name="Griggs A."/>
            <person name="Gujja S."/>
            <person name="Heiman D."/>
            <person name="Howarth C."/>
            <person name="Larson L."/>
            <person name="Lui A."/>
            <person name="MacDonald P.J.P."/>
            <person name="Montmayeur A."/>
            <person name="Murphy C."/>
            <person name="Neiman D."/>
            <person name="Pearson M."/>
            <person name="Priest M."/>
            <person name="Roberts A."/>
            <person name="Saif S."/>
            <person name="Shea T."/>
            <person name="Shenoy N."/>
            <person name="Sisk P."/>
            <person name="Stolte C."/>
            <person name="Sykes S."/>
            <person name="Wortman J."/>
            <person name="Nusbaum C."/>
            <person name="Birren B."/>
        </authorList>
    </citation>
    <scope>NUCLEOTIDE SEQUENCE [LARGE SCALE GENOMIC DNA]</scope>
    <source>
        <strain evidence="1 2">ATCC 51276</strain>
    </source>
</reference>
<dbReference type="Gene3D" id="3.20.20.80">
    <property type="entry name" value="Glycosidases"/>
    <property type="match status" value="1"/>
</dbReference>
<evidence type="ECO:0000313" key="2">
    <source>
        <dbReference type="Proteomes" id="UP000003011"/>
    </source>
</evidence>
<protein>
    <recommendedName>
        <fullName evidence="3">Glycoside hydrolase family 5 domain-containing protein</fullName>
    </recommendedName>
</protein>
<dbReference type="STRING" id="679200.HMPREF9333_00856"/>
<dbReference type="OrthoDB" id="5538531at2"/>
<dbReference type="PATRIC" id="fig|679200.3.peg.903"/>
<dbReference type="EMBL" id="ACZL01000014">
    <property type="protein sequence ID" value="EHI56074.1"/>
    <property type="molecule type" value="Genomic_DNA"/>
</dbReference>
<accession>G5GH16</accession>
<dbReference type="RefSeq" id="WP_005540111.1">
    <property type="nucleotide sequence ID" value="NZ_JH378830.1"/>
</dbReference>
<dbReference type="AlphaFoldDB" id="G5GH16"/>
<gene>
    <name evidence="1" type="ORF">HMPREF9333_00856</name>
</gene>
<sequence length="318" mass="37269">MKIKYILLLVLLIISPALFSLRYNSQLYNGISEKSKNNNLDKNSEPHTKDFIYGITIDDSWENEVSVDEILDAISAMYVKPTVRIVMSYEVSAAEYTDLFEKIHEKAYIMACPVDSYEMNRYPDAESYLKRFQDSYAALSPYVDIWEIGNEINGIDWIKQENELIASKINSVYHFLNSKINNTFTKIAITAYYMPPGSMEMESWLDRYMDDDIKSGIDYVLVSYYEDDNDGFQPDWDMVFKRLEKIFPNSGLGIGECGNTAEDADINSKKEMAHRYYNMPKYTENYIGGYFWWYWVQDCVPYENNELWEVINSAEYQK</sequence>
<dbReference type="HOGENOM" id="CLU_070568_0_0_9"/>
<organism evidence="1 2">
    <name type="scientific">Johnsonella ignava ATCC 51276</name>
    <dbReference type="NCBI Taxonomy" id="679200"/>
    <lineage>
        <taxon>Bacteria</taxon>
        <taxon>Bacillati</taxon>
        <taxon>Bacillota</taxon>
        <taxon>Clostridia</taxon>
        <taxon>Lachnospirales</taxon>
        <taxon>Lachnospiraceae</taxon>
        <taxon>Johnsonella</taxon>
    </lineage>
</organism>
<dbReference type="SUPFAM" id="SSF51445">
    <property type="entry name" value="(Trans)glycosidases"/>
    <property type="match status" value="1"/>
</dbReference>
<keyword evidence="2" id="KW-1185">Reference proteome</keyword>
<dbReference type="Proteomes" id="UP000003011">
    <property type="component" value="Unassembled WGS sequence"/>
</dbReference>
<evidence type="ECO:0008006" key="3">
    <source>
        <dbReference type="Google" id="ProtNLM"/>
    </source>
</evidence>
<dbReference type="eggNOG" id="COG3291">
    <property type="taxonomic scope" value="Bacteria"/>
</dbReference>
<proteinExistence type="predicted"/>
<dbReference type="InterPro" id="IPR017853">
    <property type="entry name" value="GH"/>
</dbReference>
<name>G5GH16_9FIRM</name>